<dbReference type="Pfam" id="PF13701">
    <property type="entry name" value="DDE_Tnp_1_4"/>
    <property type="match status" value="1"/>
</dbReference>
<name>A0A1J1E2U2_9FLAO</name>
<dbReference type="Proteomes" id="UP000243197">
    <property type="component" value="Chromosome"/>
</dbReference>
<organism evidence="2 3">
    <name type="scientific">Ichthyobacterium seriolicida</name>
    <dbReference type="NCBI Taxonomy" id="242600"/>
    <lineage>
        <taxon>Bacteria</taxon>
        <taxon>Pseudomonadati</taxon>
        <taxon>Bacteroidota</taxon>
        <taxon>Flavobacteriia</taxon>
        <taxon>Flavobacteriales</taxon>
        <taxon>Ichthyobacteriaceae</taxon>
        <taxon>Ichthyobacterium</taxon>
    </lineage>
</organism>
<dbReference type="AlphaFoldDB" id="A0A1J1E2U2"/>
<keyword evidence="3" id="KW-1185">Reference proteome</keyword>
<dbReference type="RefSeq" id="WP_157776868.1">
    <property type="nucleotide sequence ID" value="NZ_AP014564.1"/>
</dbReference>
<gene>
    <name evidence="2" type="ORF">JBKA6_0335</name>
</gene>
<dbReference type="InterPro" id="IPR025668">
    <property type="entry name" value="Tnp_DDE_dom"/>
</dbReference>
<feature type="domain" description="Transposase DDE" evidence="1">
    <location>
        <begin position="9"/>
        <end position="255"/>
    </location>
</feature>
<dbReference type="EMBL" id="AP014564">
    <property type="protein sequence ID" value="BAV94348.1"/>
    <property type="molecule type" value="Genomic_DNA"/>
</dbReference>
<dbReference type="KEGG" id="ise:JBKA6_0335"/>
<evidence type="ECO:0000259" key="1">
    <source>
        <dbReference type="Pfam" id="PF13701"/>
    </source>
</evidence>
<evidence type="ECO:0000313" key="3">
    <source>
        <dbReference type="Proteomes" id="UP000243197"/>
    </source>
</evidence>
<reference evidence="2 3" key="1">
    <citation type="submission" date="2014-03" db="EMBL/GenBank/DDBJ databases">
        <title>complete genome sequence of Flavobacteriaceae bacterium JBKA-6.</title>
        <authorList>
            <person name="Takano T."/>
            <person name="Nakamura Y."/>
            <person name="Takuma S."/>
            <person name="Yasuike M."/>
            <person name="Matsuyama T."/>
            <person name="Sakai T."/>
            <person name="Fujiwara A."/>
            <person name="Kimoto K."/>
            <person name="Fukuda Y."/>
            <person name="Kondo H."/>
            <person name="Hirono I."/>
            <person name="Nakayasu C."/>
        </authorList>
    </citation>
    <scope>NUCLEOTIDE SEQUENCE [LARGE SCALE GENOMIC DNA]</scope>
    <source>
        <strain evidence="2 3">JBKA-6</strain>
    </source>
</reference>
<dbReference type="OrthoDB" id="1123353at2"/>
<evidence type="ECO:0000313" key="2">
    <source>
        <dbReference type="EMBL" id="BAV94348.1"/>
    </source>
</evidence>
<protein>
    <submittedName>
        <fullName evidence="2">Transposase</fullName>
    </submittedName>
</protein>
<proteinExistence type="predicted"/>
<accession>A0A1J1E2U2</accession>
<sequence>METPRQIILPVFRRGNSHSNKWYVSILKRIIIKIRERYPEMEIIIRSDSGFSCAPFYQLVDDFDLLYMTGIVSNEVLKRKVFRSKNVVKKMYLHHGEKHQHFMNFIYKAKSWHKPQQCYSKVESTGLGMNIRHFSSDLPQKDAREIYFDFYVKRGDSSENRIKEVKNMCFSDRLSNHSFLANFFRLMMSSLAYEMFLLLKQKIKKTRFEVAKKWLISSIRTYLLKVGATIKITKRRIYHQLSKSFVYKVYFGKLLPSSGCLFVK</sequence>